<dbReference type="Proteomes" id="UP001162480">
    <property type="component" value="Chromosome 13"/>
</dbReference>
<evidence type="ECO:0000313" key="1">
    <source>
        <dbReference type="EMBL" id="CAI9731819.1"/>
    </source>
</evidence>
<name>A0AA36BD46_OCTVU</name>
<evidence type="ECO:0008006" key="3">
    <source>
        <dbReference type="Google" id="ProtNLM"/>
    </source>
</evidence>
<sequence>MEILCVEDFRESSECSVRTGIIGRDVRPSASDTLDLAVFVNVSFTYPLTLEHRCKIATWQEVFPSPTAVRRKFEKVYSRHTAPTRGTVYAMHSKFLDSGSDLDKPRSGTPPITFTDENSELHKQAFTKSQRKSIRRTSLELSINKNSIQRMLQGVIKFCPLRH</sequence>
<gene>
    <name evidence="1" type="ORF">OCTVUL_1B010183</name>
</gene>
<accession>A0AA36BD46</accession>
<proteinExistence type="predicted"/>
<dbReference type="AlphaFoldDB" id="A0AA36BD46"/>
<dbReference type="EMBL" id="OX597826">
    <property type="protein sequence ID" value="CAI9731819.1"/>
    <property type="molecule type" value="Genomic_DNA"/>
</dbReference>
<reference evidence="1" key="1">
    <citation type="submission" date="2023-08" db="EMBL/GenBank/DDBJ databases">
        <authorList>
            <person name="Alioto T."/>
            <person name="Alioto T."/>
            <person name="Gomez Garrido J."/>
        </authorList>
    </citation>
    <scope>NUCLEOTIDE SEQUENCE</scope>
</reference>
<protein>
    <recommendedName>
        <fullName evidence="3">DUF4817 domain-containing protein</fullName>
    </recommendedName>
</protein>
<evidence type="ECO:0000313" key="2">
    <source>
        <dbReference type="Proteomes" id="UP001162480"/>
    </source>
</evidence>
<keyword evidence="2" id="KW-1185">Reference proteome</keyword>
<organism evidence="1 2">
    <name type="scientific">Octopus vulgaris</name>
    <name type="common">Common octopus</name>
    <dbReference type="NCBI Taxonomy" id="6645"/>
    <lineage>
        <taxon>Eukaryota</taxon>
        <taxon>Metazoa</taxon>
        <taxon>Spiralia</taxon>
        <taxon>Lophotrochozoa</taxon>
        <taxon>Mollusca</taxon>
        <taxon>Cephalopoda</taxon>
        <taxon>Coleoidea</taxon>
        <taxon>Octopodiformes</taxon>
        <taxon>Octopoda</taxon>
        <taxon>Incirrata</taxon>
        <taxon>Octopodidae</taxon>
        <taxon>Octopus</taxon>
    </lineage>
</organism>